<evidence type="ECO:0000313" key="1">
    <source>
        <dbReference type="EMBL" id="SEB48571.1"/>
    </source>
</evidence>
<dbReference type="RefSeq" id="WP_139306430.1">
    <property type="nucleotide sequence ID" value="NZ_FNRT01000002.1"/>
</dbReference>
<organism evidence="1 2">
    <name type="scientific">Nocardioides exalbidus</name>
    <dbReference type="NCBI Taxonomy" id="402596"/>
    <lineage>
        <taxon>Bacteria</taxon>
        <taxon>Bacillati</taxon>
        <taxon>Actinomycetota</taxon>
        <taxon>Actinomycetes</taxon>
        <taxon>Propionibacteriales</taxon>
        <taxon>Nocardioidaceae</taxon>
        <taxon>Nocardioides</taxon>
    </lineage>
</organism>
<dbReference type="Proteomes" id="UP000198742">
    <property type="component" value="Unassembled WGS sequence"/>
</dbReference>
<keyword evidence="2" id="KW-1185">Reference proteome</keyword>
<sequence length="612" mass="68311">MSAKRLTRPMVERTLWIVDESNVMDVLAPPTPAGQRGRKGRIRDNTRLWVIGVILCTRMGHETTVKGVYDVLTQALPREMQWELGVLRPLTTTKETTRAAHDPEAARLTKNGKPRKEIWTDLGYERLGYDDLVNATNKLRDRLDYGHGSAPDLPPGERVRRRSLVEDAVDRLIKVSVIPRTCSTVTIDGTGQWSWNIGPKMEQRNAQKRLAAGTAHAVSEDVETALQVTSIVADDDTTPAPKGAATTRLRHCLDAAWGYKTGKGGQKEVGYGFHQHTVVRTADPNSTGRPEPLLVEGLVVVPANEDVVDASLRLLDRIQLRSKITRLAGDLLYTNLKADRWAVPLAQRGIEQILAMREDGGGCVDINGAVMQYGWMHCPAAPMDQRPLPATFARDEDEEHYDTVEEFKANWSFDRKESGLGRNPSSKWICPAMAGRGGCWARGTDNVTVAREAGLPIITPPEDWQTRPCCTNKTMDFTPDPKNPHHQRKLMQREYVGTRRWRRAFNLSSSVEGAFGILKNPSRQRMRRGQNRLPGLAMANLINGLKASVFNEEQLRSWHEETGLGPAEHPLLQADPHDWGFTDPTKEQAKEIDARHLLVARTENSTVAEEAA</sequence>
<dbReference type="OrthoDB" id="4485191at2"/>
<proteinExistence type="predicted"/>
<dbReference type="STRING" id="402596.SAMN04489844_0253"/>
<evidence type="ECO:0000313" key="2">
    <source>
        <dbReference type="Proteomes" id="UP000198742"/>
    </source>
</evidence>
<protein>
    <submittedName>
        <fullName evidence="1">Uncharacterized protein</fullName>
    </submittedName>
</protein>
<dbReference type="AlphaFoldDB" id="A0A1H4JQK3"/>
<name>A0A1H4JQK3_9ACTN</name>
<dbReference type="EMBL" id="FNRT01000002">
    <property type="protein sequence ID" value="SEB48571.1"/>
    <property type="molecule type" value="Genomic_DNA"/>
</dbReference>
<reference evidence="2" key="1">
    <citation type="submission" date="2016-10" db="EMBL/GenBank/DDBJ databases">
        <authorList>
            <person name="Varghese N."/>
            <person name="Submissions S."/>
        </authorList>
    </citation>
    <scope>NUCLEOTIDE SEQUENCE [LARGE SCALE GENOMIC DNA]</scope>
    <source>
        <strain evidence="2">DSM 22017</strain>
    </source>
</reference>
<gene>
    <name evidence="1" type="ORF">SAMN04489844_0253</name>
</gene>
<accession>A0A1H4JQK3</accession>